<proteinExistence type="predicted"/>
<feature type="region of interest" description="Disordered" evidence="1">
    <location>
        <begin position="1"/>
        <end position="22"/>
    </location>
</feature>
<evidence type="ECO:0000256" key="1">
    <source>
        <dbReference type="SAM" id="MobiDB-lite"/>
    </source>
</evidence>
<evidence type="ECO:0000313" key="2">
    <source>
        <dbReference type="EMBL" id="KAK9033504.1"/>
    </source>
</evidence>
<organism evidence="2 3">
    <name type="scientific">Hibiscus sabdariffa</name>
    <name type="common">roselle</name>
    <dbReference type="NCBI Taxonomy" id="183260"/>
    <lineage>
        <taxon>Eukaryota</taxon>
        <taxon>Viridiplantae</taxon>
        <taxon>Streptophyta</taxon>
        <taxon>Embryophyta</taxon>
        <taxon>Tracheophyta</taxon>
        <taxon>Spermatophyta</taxon>
        <taxon>Magnoliopsida</taxon>
        <taxon>eudicotyledons</taxon>
        <taxon>Gunneridae</taxon>
        <taxon>Pentapetalae</taxon>
        <taxon>rosids</taxon>
        <taxon>malvids</taxon>
        <taxon>Malvales</taxon>
        <taxon>Malvaceae</taxon>
        <taxon>Malvoideae</taxon>
        <taxon>Hibiscus</taxon>
    </lineage>
</organism>
<name>A0ABR2T8H8_9ROSI</name>
<dbReference type="EMBL" id="JBBPBN010000008">
    <property type="protein sequence ID" value="KAK9033504.1"/>
    <property type="molecule type" value="Genomic_DNA"/>
</dbReference>
<evidence type="ECO:0000313" key="3">
    <source>
        <dbReference type="Proteomes" id="UP001396334"/>
    </source>
</evidence>
<keyword evidence="3" id="KW-1185">Reference proteome</keyword>
<feature type="compositionally biased region" description="Acidic residues" evidence="1">
    <location>
        <begin position="62"/>
        <end position="89"/>
    </location>
</feature>
<gene>
    <name evidence="2" type="ORF">V6N11_018535</name>
</gene>
<accession>A0ABR2T8H8</accession>
<dbReference type="Proteomes" id="UP001396334">
    <property type="component" value="Unassembled WGS sequence"/>
</dbReference>
<protein>
    <submittedName>
        <fullName evidence="2">Uncharacterized protein</fullName>
    </submittedName>
</protein>
<reference evidence="2 3" key="1">
    <citation type="journal article" date="2024" name="G3 (Bethesda)">
        <title>Genome assembly of Hibiscus sabdariffa L. provides insights into metabolisms of medicinal natural products.</title>
        <authorList>
            <person name="Kim T."/>
        </authorList>
    </citation>
    <scope>NUCLEOTIDE SEQUENCE [LARGE SCALE GENOMIC DNA]</scope>
    <source>
        <strain evidence="2">TK-2024</strain>
        <tissue evidence="2">Old leaves</tissue>
    </source>
</reference>
<sequence length="113" mass="13542">MRRASSQRMMREPSMLVRETATEQLEERQRNWAYSKSSMVLDIIWNMAFLVVMNNGHSKEEEGIDDIDEDRDEESDVDEDRDEESDVDAEEMKRRRRRWRDSSSITSPVKWVL</sequence>
<comment type="caution">
    <text evidence="2">The sequence shown here is derived from an EMBL/GenBank/DDBJ whole genome shotgun (WGS) entry which is preliminary data.</text>
</comment>
<feature type="region of interest" description="Disordered" evidence="1">
    <location>
        <begin position="59"/>
        <end position="113"/>
    </location>
</feature>